<sequence>MPQLSLVTLGFPSPKPIDLMSSETSSLLQSSSAMDAVNLPPQEVIPIRQELVHLVSMSVQLSLRQMVRQAMTITDTAFQGHIGTKQLAGVALAGMWMGVPSAFIQYAIQAISTLCSQAYGAGNNQLVGIWLQTAIVFAVAGAIPVMIWYMFVGHMIGLTMDDPDTVEYGAQFARVMALGLIPQYIYGALTTYFATQGVIMPATFCSCLTMVLNVVFNQVFIYGAFGWPGLGFIGSPLATVCSTILQLVLFVMYTMVIKGYHKPYWGGWTWDCVKKERVHVFLALAIPMGASSVVDWASATVAGAFSGYLGPNIAAAQAVIYGLFSVANSCLSGFSGATQIRMSRYLGEGSAAGAKRVLFIGTSIVVATSVVLVVVMVPCRRTFFGIWSSDVVIVEMCADAVVALIACLVVANVRFLLTAVMNALSKSDLNLLANNIASWCVYVPLSYVLPITLDWGVDGFWWADSLGELLKALILLWGTSRVDWCVAAMEAQEAAECTEEDEFNAMKNEALVNPTAFKSPASNLLTPRRTPTTPRLSFV</sequence>
<dbReference type="EMBL" id="VJMH01006072">
    <property type="protein sequence ID" value="KAF0691536.1"/>
    <property type="molecule type" value="Genomic_DNA"/>
</dbReference>
<dbReference type="GO" id="GO:0042910">
    <property type="term" value="F:xenobiotic transmembrane transporter activity"/>
    <property type="evidence" value="ECO:0007669"/>
    <property type="project" value="InterPro"/>
</dbReference>
<feature type="transmembrane region" description="Helical" evidence="4">
    <location>
        <begin position="318"/>
        <end position="337"/>
    </location>
</feature>
<keyword evidence="4" id="KW-0812">Transmembrane</keyword>
<evidence type="ECO:0000313" key="7">
    <source>
        <dbReference type="Proteomes" id="UP000332933"/>
    </source>
</evidence>
<keyword evidence="4" id="KW-0472">Membrane</keyword>
<name>A0A485L7G3_9STRA</name>
<feature type="transmembrane region" description="Helical" evidence="4">
    <location>
        <begin position="357"/>
        <end position="378"/>
    </location>
</feature>
<feature type="transmembrane region" description="Helical" evidence="4">
    <location>
        <begin position="278"/>
        <end position="298"/>
    </location>
</feature>
<feature type="transmembrane region" description="Helical" evidence="4">
    <location>
        <begin position="237"/>
        <end position="257"/>
    </location>
</feature>
<feature type="transmembrane region" description="Helical" evidence="4">
    <location>
        <begin position="129"/>
        <end position="151"/>
    </location>
</feature>
<protein>
    <submittedName>
        <fullName evidence="6">Aste57867_17267 protein</fullName>
    </submittedName>
</protein>
<evidence type="ECO:0000256" key="2">
    <source>
        <dbReference type="ARBA" id="ARBA00022448"/>
    </source>
</evidence>
<feature type="transmembrane region" description="Helical" evidence="4">
    <location>
        <begin position="398"/>
        <end position="417"/>
    </location>
</feature>
<gene>
    <name evidence="6" type="primary">Aste57867_17267</name>
    <name evidence="5" type="ORF">As57867_017208</name>
    <name evidence="6" type="ORF">ASTE57867_17267</name>
</gene>
<dbReference type="GO" id="GO:0005886">
    <property type="term" value="C:plasma membrane"/>
    <property type="evidence" value="ECO:0007669"/>
    <property type="project" value="TreeGrafter"/>
</dbReference>
<comment type="similarity">
    <text evidence="1">Belongs to the multi antimicrobial extrusion (MATE) (TC 2.A.66.1) family.</text>
</comment>
<keyword evidence="4" id="KW-1133">Transmembrane helix</keyword>
<dbReference type="PANTHER" id="PTHR43298:SF2">
    <property type="entry name" value="FMN_FAD EXPORTER YEEO-RELATED"/>
    <property type="match status" value="1"/>
</dbReference>
<dbReference type="OrthoDB" id="2126698at2759"/>
<dbReference type="PANTHER" id="PTHR43298">
    <property type="entry name" value="MULTIDRUG RESISTANCE PROTEIN NORM-RELATED"/>
    <property type="match status" value="1"/>
</dbReference>
<dbReference type="EMBL" id="CAADRA010006093">
    <property type="protein sequence ID" value="VFT94023.1"/>
    <property type="molecule type" value="Genomic_DNA"/>
</dbReference>
<keyword evidence="2" id="KW-0813">Transport</keyword>
<reference evidence="5" key="2">
    <citation type="submission" date="2019-06" db="EMBL/GenBank/DDBJ databases">
        <title>Genomics analysis of Aphanomyces spp. identifies a new class of oomycete effector associated with host adaptation.</title>
        <authorList>
            <person name="Gaulin E."/>
        </authorList>
    </citation>
    <scope>NUCLEOTIDE SEQUENCE</scope>
    <source>
        <strain evidence="5">CBS 578.67</strain>
    </source>
</reference>
<dbReference type="InterPro" id="IPR002528">
    <property type="entry name" value="MATE_fam"/>
</dbReference>
<accession>A0A485L7G3</accession>
<evidence type="ECO:0000313" key="6">
    <source>
        <dbReference type="EMBL" id="VFT94023.1"/>
    </source>
</evidence>
<organism evidence="6 7">
    <name type="scientific">Aphanomyces stellatus</name>
    <dbReference type="NCBI Taxonomy" id="120398"/>
    <lineage>
        <taxon>Eukaryota</taxon>
        <taxon>Sar</taxon>
        <taxon>Stramenopiles</taxon>
        <taxon>Oomycota</taxon>
        <taxon>Saprolegniomycetes</taxon>
        <taxon>Saprolegniales</taxon>
        <taxon>Verrucalvaceae</taxon>
        <taxon>Aphanomyces</taxon>
    </lineage>
</organism>
<dbReference type="GO" id="GO:0015297">
    <property type="term" value="F:antiporter activity"/>
    <property type="evidence" value="ECO:0007669"/>
    <property type="project" value="InterPro"/>
</dbReference>
<reference evidence="6 7" key="1">
    <citation type="submission" date="2019-03" db="EMBL/GenBank/DDBJ databases">
        <authorList>
            <person name="Gaulin E."/>
            <person name="Dumas B."/>
        </authorList>
    </citation>
    <scope>NUCLEOTIDE SEQUENCE [LARGE SCALE GENOMIC DNA]</scope>
    <source>
        <strain evidence="6">CBS 568.67</strain>
    </source>
</reference>
<dbReference type="Pfam" id="PF01554">
    <property type="entry name" value="MatE"/>
    <property type="match status" value="2"/>
</dbReference>
<feature type="transmembrane region" description="Helical" evidence="4">
    <location>
        <begin position="202"/>
        <end position="225"/>
    </location>
</feature>
<dbReference type="AlphaFoldDB" id="A0A485L7G3"/>
<dbReference type="InterPro" id="IPR050222">
    <property type="entry name" value="MATE_MdtK"/>
</dbReference>
<evidence type="ECO:0000256" key="3">
    <source>
        <dbReference type="SAM" id="MobiDB-lite"/>
    </source>
</evidence>
<evidence type="ECO:0000256" key="1">
    <source>
        <dbReference type="ARBA" id="ARBA00010199"/>
    </source>
</evidence>
<feature type="transmembrane region" description="Helical" evidence="4">
    <location>
        <begin position="171"/>
        <end position="195"/>
    </location>
</feature>
<evidence type="ECO:0000313" key="5">
    <source>
        <dbReference type="EMBL" id="KAF0691536.1"/>
    </source>
</evidence>
<keyword evidence="7" id="KW-1185">Reference proteome</keyword>
<feature type="compositionally biased region" description="Low complexity" evidence="3">
    <location>
        <begin position="524"/>
        <end position="539"/>
    </location>
</feature>
<proteinExistence type="inferred from homology"/>
<dbReference type="NCBIfam" id="TIGR00797">
    <property type="entry name" value="matE"/>
    <property type="match status" value="1"/>
</dbReference>
<feature type="region of interest" description="Disordered" evidence="3">
    <location>
        <begin position="519"/>
        <end position="539"/>
    </location>
</feature>
<evidence type="ECO:0000256" key="4">
    <source>
        <dbReference type="SAM" id="Phobius"/>
    </source>
</evidence>
<dbReference type="Proteomes" id="UP000332933">
    <property type="component" value="Unassembled WGS sequence"/>
</dbReference>
<feature type="transmembrane region" description="Helical" evidence="4">
    <location>
        <begin position="87"/>
        <end position="108"/>
    </location>
</feature>